<dbReference type="Pfam" id="PF04551">
    <property type="entry name" value="GcpE"/>
    <property type="match status" value="1"/>
</dbReference>
<evidence type="ECO:0000256" key="4">
    <source>
        <dbReference type="ARBA" id="ARBA00023004"/>
    </source>
</evidence>
<dbReference type="Gene3D" id="3.20.20.20">
    <property type="entry name" value="Dihydropteroate synthase-like"/>
    <property type="match status" value="1"/>
</dbReference>
<evidence type="ECO:0000313" key="14">
    <source>
        <dbReference type="Proteomes" id="UP000182763"/>
    </source>
</evidence>
<dbReference type="InterPro" id="IPR016425">
    <property type="entry name" value="IspG_bac"/>
</dbReference>
<accession>A0A1J5GXA3</accession>
<evidence type="ECO:0000313" key="12">
    <source>
        <dbReference type="EMBL" id="PIY33686.1"/>
    </source>
</evidence>
<dbReference type="RefSeq" id="WP_406606785.1">
    <property type="nucleotide sequence ID" value="NZ_PFKO01000040.1"/>
</dbReference>
<reference evidence="11" key="2">
    <citation type="submission" date="2017-09" db="EMBL/GenBank/DDBJ databases">
        <title>Depth-based differentiation of microbial function through sediment-hosted aquifers and enrichment of novel symbionts in the deep terrestrial subsurface.</title>
        <authorList>
            <person name="Probst A.J."/>
            <person name="Ladd B."/>
            <person name="Jarett J.K."/>
            <person name="Geller-Mcgrath D.E."/>
            <person name="Sieber C.M.K."/>
            <person name="Emerson J.B."/>
            <person name="Anantharaman K."/>
            <person name="Thomas B.C."/>
            <person name="Malmstrom R."/>
            <person name="Stieglmeier M."/>
            <person name="Klingl A."/>
            <person name="Woyke T."/>
            <person name="Ryan C.M."/>
            <person name="Banfield J.F."/>
        </authorList>
    </citation>
    <scope>NUCLEOTIDE SEQUENCE</scope>
    <source>
        <strain evidence="11">CG_4_8_14_3_um_filter_34_18</strain>
    </source>
</reference>
<comment type="function">
    <text evidence="7">Converts 2C-methyl-D-erythritol 2,4-cyclodiphosphate (ME-2,4cPP) into 1-hydroxy-2-methyl-2-(E)-butenyl 4-diphosphate.</text>
</comment>
<dbReference type="GO" id="GO:0016114">
    <property type="term" value="P:terpenoid biosynthetic process"/>
    <property type="evidence" value="ECO:0007669"/>
    <property type="project" value="InterPro"/>
</dbReference>
<feature type="domain" description="IspG TIM-barrel" evidence="8">
    <location>
        <begin position="7"/>
        <end position="247"/>
    </location>
</feature>
<dbReference type="UniPathway" id="UPA00056">
    <property type="reaction ID" value="UER00096"/>
</dbReference>
<comment type="cofactor">
    <cofactor evidence="7">
        <name>[4Fe-4S] cluster</name>
        <dbReference type="ChEBI" id="CHEBI:49883"/>
    </cofactor>
    <text evidence="7">Binds 1 [4Fe-4S] cluster.</text>
</comment>
<name>A0A1J5GXA3_9BACT</name>
<comment type="pathway">
    <text evidence="7">Isoprenoid biosynthesis; isopentenyl diphosphate biosynthesis via DXP pathway; isopentenyl diphosphate from 1-deoxy-D-xylulose 5-phosphate: step 5/6.</text>
</comment>
<dbReference type="STRING" id="1805029.AUK42_01305"/>
<organism evidence="10 14">
    <name type="scientific">Candidatus Infernicultor aquiphilus</name>
    <dbReference type="NCBI Taxonomy" id="1805029"/>
    <lineage>
        <taxon>Bacteria</taxon>
        <taxon>Pseudomonadati</taxon>
        <taxon>Atribacterota</taxon>
        <taxon>Candidatus Phoenicimicrobiia</taxon>
        <taxon>Candidatus Pheonicimicrobiales</taxon>
        <taxon>Candidatus Phoenicimicrobiaceae</taxon>
        <taxon>Candidatus Infernicultor</taxon>
    </lineage>
</organism>
<feature type="binding site" evidence="7">
    <location>
        <position position="300"/>
    </location>
    <ligand>
        <name>[4Fe-4S] cluster</name>
        <dbReference type="ChEBI" id="CHEBI:49883"/>
    </ligand>
</feature>
<accession>A0A2M7PU21</accession>
<dbReference type="PANTHER" id="PTHR30454:SF0">
    <property type="entry name" value="4-HYDROXY-3-METHYLBUT-2-EN-1-YL DIPHOSPHATE SYNTHASE (FERREDOXIN), CHLOROPLASTIC"/>
    <property type="match status" value="1"/>
</dbReference>
<dbReference type="Proteomes" id="UP000228560">
    <property type="component" value="Unassembled WGS sequence"/>
</dbReference>
<dbReference type="EMBL" id="PFKO01000040">
    <property type="protein sequence ID" value="PIY33686.1"/>
    <property type="molecule type" value="Genomic_DNA"/>
</dbReference>
<dbReference type="InterPro" id="IPR011005">
    <property type="entry name" value="Dihydropteroate_synth-like_sf"/>
</dbReference>
<dbReference type="AlphaFoldDB" id="A0A1J5GXA3"/>
<evidence type="ECO:0000313" key="16">
    <source>
        <dbReference type="Proteomes" id="UP000230646"/>
    </source>
</evidence>
<dbReference type="NCBIfam" id="NF001540">
    <property type="entry name" value="PRK00366.1"/>
    <property type="match status" value="1"/>
</dbReference>
<feature type="binding site" evidence="7">
    <location>
        <position position="268"/>
    </location>
    <ligand>
        <name>[4Fe-4S] cluster</name>
        <dbReference type="ChEBI" id="CHEBI:49883"/>
    </ligand>
</feature>
<dbReference type="Pfam" id="PF26540">
    <property type="entry name" value="GcpE_C"/>
    <property type="match status" value="1"/>
</dbReference>
<dbReference type="PANTHER" id="PTHR30454">
    <property type="entry name" value="4-HYDROXY-3-METHYLBUT-2-EN-1-YL DIPHOSPHATE SYNTHASE"/>
    <property type="match status" value="1"/>
</dbReference>
<dbReference type="InterPro" id="IPR058579">
    <property type="entry name" value="IspG_C"/>
</dbReference>
<keyword evidence="1 7" id="KW-0004">4Fe-4S</keyword>
<reference evidence="15 16" key="3">
    <citation type="submission" date="2017-09" db="EMBL/GenBank/DDBJ databases">
        <title>Depth-based differentiation of microbial function through sediment-hosted aquifers and enrichment of novel symbionts in the deep terrestrial subsurface.</title>
        <authorList>
            <person name="Probst A.J."/>
            <person name="Ladd B."/>
            <person name="Jarett J.K."/>
            <person name="Geller-Mcgrath D.E."/>
            <person name="Sieber C.M."/>
            <person name="Emerson J.B."/>
            <person name="Anantharaman K."/>
            <person name="Thomas B.C."/>
            <person name="Malmstrom R."/>
            <person name="Stieglmeier M."/>
            <person name="Klingl A."/>
            <person name="Woyke T."/>
            <person name="Ryan C.M."/>
            <person name="Banfield J.F."/>
        </authorList>
    </citation>
    <scope>NUCLEOTIDE SEQUENCE [LARGE SCALE GENOMIC DNA]</scope>
    <source>
        <strain evidence="12">CG_4_10_14_3_um_filter_34_13</strain>
        <strain evidence="13">CG_4_9_14_3_um_filter_33_16</strain>
    </source>
</reference>
<comment type="catalytic activity">
    <reaction evidence="7">
        <text>(2E)-4-hydroxy-3-methylbut-2-enyl diphosphate + oxidized [flavodoxin] + H2O + 2 H(+) = 2-C-methyl-D-erythritol 2,4-cyclic diphosphate + reduced [flavodoxin]</text>
        <dbReference type="Rhea" id="RHEA:43604"/>
        <dbReference type="Rhea" id="RHEA-COMP:10622"/>
        <dbReference type="Rhea" id="RHEA-COMP:10623"/>
        <dbReference type="ChEBI" id="CHEBI:15377"/>
        <dbReference type="ChEBI" id="CHEBI:15378"/>
        <dbReference type="ChEBI" id="CHEBI:57618"/>
        <dbReference type="ChEBI" id="CHEBI:58210"/>
        <dbReference type="ChEBI" id="CHEBI:58483"/>
        <dbReference type="ChEBI" id="CHEBI:128753"/>
        <dbReference type="EC" id="1.17.7.3"/>
    </reaction>
</comment>
<protein>
    <recommendedName>
        <fullName evidence="7">4-hydroxy-3-methylbut-2-en-1-yl diphosphate synthase (flavodoxin)</fullName>
        <ecNumber evidence="7">1.17.7.3</ecNumber>
    </recommendedName>
    <alternativeName>
        <fullName evidence="7">1-hydroxy-2-methyl-2-(E)-butenyl 4-diphosphate synthase</fullName>
    </alternativeName>
</protein>
<dbReference type="InterPro" id="IPR045854">
    <property type="entry name" value="NO2/SO3_Rdtase_4Fe4S_sf"/>
</dbReference>
<evidence type="ECO:0000256" key="6">
    <source>
        <dbReference type="ARBA" id="ARBA00023229"/>
    </source>
</evidence>
<evidence type="ECO:0000259" key="8">
    <source>
        <dbReference type="Pfam" id="PF04551"/>
    </source>
</evidence>
<keyword evidence="2 7" id="KW-0479">Metal-binding</keyword>
<dbReference type="PIRSF" id="PIRSF004640">
    <property type="entry name" value="IspG"/>
    <property type="match status" value="1"/>
</dbReference>
<accession>A0A2M7K6P0</accession>
<evidence type="ECO:0000313" key="15">
    <source>
        <dbReference type="Proteomes" id="UP000228560"/>
    </source>
</evidence>
<comment type="similarity">
    <text evidence="7">Belongs to the IspG family.</text>
</comment>
<accession>A0A2M8CFB4</accession>
<evidence type="ECO:0000313" key="13">
    <source>
        <dbReference type="EMBL" id="PJB57737.1"/>
    </source>
</evidence>
<proteinExistence type="inferred from homology"/>
<dbReference type="Proteomes" id="UP000182763">
    <property type="component" value="Unassembled WGS sequence"/>
</dbReference>
<comment type="caution">
    <text evidence="10">The sequence shown here is derived from an EMBL/GenBank/DDBJ whole genome shotgun (WGS) entry which is preliminary data.</text>
</comment>
<dbReference type="HAMAP" id="MF_00159">
    <property type="entry name" value="IspG"/>
    <property type="match status" value="1"/>
</dbReference>
<feature type="binding site" evidence="7">
    <location>
        <position position="307"/>
    </location>
    <ligand>
        <name>[4Fe-4S] cluster</name>
        <dbReference type="ChEBI" id="CHEBI:49883"/>
    </ligand>
</feature>
<keyword evidence="4 7" id="KW-0408">Iron</keyword>
<dbReference type="FunFam" id="3.20.20.20:FF:000001">
    <property type="entry name" value="4-hydroxy-3-methylbut-2-en-1-yl diphosphate synthase (flavodoxin)"/>
    <property type="match status" value="1"/>
</dbReference>
<evidence type="ECO:0000256" key="7">
    <source>
        <dbReference type="HAMAP-Rule" id="MF_00159"/>
    </source>
</evidence>
<dbReference type="Proteomes" id="UP000231493">
    <property type="component" value="Unassembled WGS sequence"/>
</dbReference>
<dbReference type="GO" id="GO:0019288">
    <property type="term" value="P:isopentenyl diphosphate biosynthetic process, methylerythritol 4-phosphate pathway"/>
    <property type="evidence" value="ECO:0007669"/>
    <property type="project" value="UniProtKB-UniRule"/>
</dbReference>
<sequence>MYTRKQTKSIKVGNLLIGGNAPISVQSMTNTDTKNIPDTVSQIKRMEKEGCELVRVAVPDLESCYSLPLIKKEINIPLVADVHYDYKLALKSIEFGVDGLRINPGNIRNYEKIKLIINSAKKKNLPIRFGINSGSLDNDILKKYKKITPQALMESADNMVKILEEVNYHNIIFSIKSTNVIDTIEANYIFASKYDYPLHLGITEAGPPFQGIIKSSVGIGSLLFQGIGDTIRVSLTCDPIEEIKVGYEILKALHLRQRGTNLISCPTCGRCKVDLNKIIKKVERQICNIDQPLTIAVMGCMVNGPGEAREADIGIAYHEKTGVLFKKGKILGKFSEKVIVKKLIEEIKNMSDKI</sequence>
<dbReference type="Gene3D" id="3.30.413.10">
    <property type="entry name" value="Sulfite Reductase Hemoprotein, domain 1"/>
    <property type="match status" value="1"/>
</dbReference>
<dbReference type="InterPro" id="IPR004588">
    <property type="entry name" value="IspG_bac-typ"/>
</dbReference>
<evidence type="ECO:0000256" key="5">
    <source>
        <dbReference type="ARBA" id="ARBA00023014"/>
    </source>
</evidence>
<dbReference type="SUPFAM" id="SSF56014">
    <property type="entry name" value="Nitrite and sulphite reductase 4Fe-4S domain-like"/>
    <property type="match status" value="1"/>
</dbReference>
<keyword evidence="5 7" id="KW-0411">Iron-sulfur</keyword>
<feature type="binding site" evidence="7">
    <location>
        <position position="265"/>
    </location>
    <ligand>
        <name>[4Fe-4S] cluster</name>
        <dbReference type="ChEBI" id="CHEBI:49883"/>
    </ligand>
</feature>
<evidence type="ECO:0000256" key="3">
    <source>
        <dbReference type="ARBA" id="ARBA00023002"/>
    </source>
</evidence>
<gene>
    <name evidence="7" type="primary">ispG</name>
    <name evidence="10" type="ORF">AUK42_01305</name>
    <name evidence="13" type="ORF">CO097_01440</name>
    <name evidence="12" type="ORF">COZ07_01205</name>
    <name evidence="11" type="ORF">COZ58_06190</name>
</gene>
<dbReference type="GO" id="GO:0046429">
    <property type="term" value="F:4-hydroxy-3-methylbut-2-en-1-yl diphosphate synthase activity (ferredoxin)"/>
    <property type="evidence" value="ECO:0007669"/>
    <property type="project" value="UniProtKB-UniRule"/>
</dbReference>
<dbReference type="GO" id="GO:0051539">
    <property type="term" value="F:4 iron, 4 sulfur cluster binding"/>
    <property type="evidence" value="ECO:0007669"/>
    <property type="project" value="UniProtKB-UniRule"/>
</dbReference>
<evidence type="ECO:0000313" key="11">
    <source>
        <dbReference type="EMBL" id="PIX33799.1"/>
    </source>
</evidence>
<dbReference type="EMBL" id="PFIP01000127">
    <property type="protein sequence ID" value="PIX33799.1"/>
    <property type="molecule type" value="Genomic_DNA"/>
</dbReference>
<feature type="domain" description="IspG C-terminal" evidence="9">
    <location>
        <begin position="261"/>
        <end position="349"/>
    </location>
</feature>
<dbReference type="NCBIfam" id="TIGR00612">
    <property type="entry name" value="ispG_gcpE"/>
    <property type="match status" value="1"/>
</dbReference>
<evidence type="ECO:0000256" key="2">
    <source>
        <dbReference type="ARBA" id="ARBA00022723"/>
    </source>
</evidence>
<keyword evidence="6 7" id="KW-0414">Isoprene biosynthesis</keyword>
<dbReference type="EC" id="1.17.7.3" evidence="7"/>
<dbReference type="InterPro" id="IPR058578">
    <property type="entry name" value="IspG_TIM"/>
</dbReference>
<evidence type="ECO:0000259" key="9">
    <source>
        <dbReference type="Pfam" id="PF26540"/>
    </source>
</evidence>
<dbReference type="EMBL" id="MNYY01000030">
    <property type="protein sequence ID" value="OIP73263.1"/>
    <property type="molecule type" value="Genomic_DNA"/>
</dbReference>
<keyword evidence="3 7" id="KW-0560">Oxidoreductase</keyword>
<dbReference type="Proteomes" id="UP000230646">
    <property type="component" value="Unassembled WGS sequence"/>
</dbReference>
<evidence type="ECO:0000256" key="1">
    <source>
        <dbReference type="ARBA" id="ARBA00022485"/>
    </source>
</evidence>
<dbReference type="EMBL" id="PFTV01000037">
    <property type="protein sequence ID" value="PJB57737.1"/>
    <property type="molecule type" value="Genomic_DNA"/>
</dbReference>
<reference evidence="10 14" key="1">
    <citation type="journal article" date="2016" name="Environ. Microbiol.">
        <title>Genomic resolution of a cold subsurface aquifer community provides metabolic insights for novel microbes adapted to high CO concentrations.</title>
        <authorList>
            <person name="Probst A.J."/>
            <person name="Castelle C.J."/>
            <person name="Singh A."/>
            <person name="Brown C.T."/>
            <person name="Anantharaman K."/>
            <person name="Sharon I."/>
            <person name="Hug L.A."/>
            <person name="Burstein D."/>
            <person name="Emerson J.B."/>
            <person name="Thomas B.C."/>
            <person name="Banfield J.F."/>
        </authorList>
    </citation>
    <scope>NUCLEOTIDE SEQUENCE [LARGE SCALE GENOMIC DNA]</scope>
    <source>
        <strain evidence="10">CG2_30_33_13</strain>
    </source>
</reference>
<dbReference type="GO" id="GO:0141197">
    <property type="term" value="F:4-hydroxy-3-methylbut-2-enyl-diphosphate synthase activity (flavodoxin)"/>
    <property type="evidence" value="ECO:0007669"/>
    <property type="project" value="UniProtKB-EC"/>
</dbReference>
<dbReference type="GO" id="GO:0005506">
    <property type="term" value="F:iron ion binding"/>
    <property type="evidence" value="ECO:0007669"/>
    <property type="project" value="InterPro"/>
</dbReference>
<evidence type="ECO:0000313" key="10">
    <source>
        <dbReference type="EMBL" id="OIP73263.1"/>
    </source>
</evidence>